<evidence type="ECO:0000313" key="2">
    <source>
        <dbReference type="EMBL" id="KPV73433.1"/>
    </source>
</evidence>
<gene>
    <name evidence="2" type="ORF">RHOBADRAFT_46009</name>
</gene>
<dbReference type="RefSeq" id="XP_018269482.1">
    <property type="nucleotide sequence ID" value="XM_018414704.1"/>
</dbReference>
<evidence type="ECO:0000256" key="1">
    <source>
        <dbReference type="SAM" id="MobiDB-lite"/>
    </source>
</evidence>
<feature type="compositionally biased region" description="Basic residues" evidence="1">
    <location>
        <begin position="148"/>
        <end position="158"/>
    </location>
</feature>
<name>A0A0P9EN82_RHOGW</name>
<keyword evidence="3" id="KW-1185">Reference proteome</keyword>
<feature type="region of interest" description="Disordered" evidence="1">
    <location>
        <begin position="116"/>
        <end position="158"/>
    </location>
</feature>
<dbReference type="EMBL" id="KQ474083">
    <property type="protein sequence ID" value="KPV73433.1"/>
    <property type="molecule type" value="Genomic_DNA"/>
</dbReference>
<reference evidence="2 3" key="1">
    <citation type="journal article" date="2015" name="Front. Microbiol.">
        <title>Genome sequence of the plant growth promoting endophytic yeast Rhodotorula graminis WP1.</title>
        <authorList>
            <person name="Firrincieli A."/>
            <person name="Otillar R."/>
            <person name="Salamov A."/>
            <person name="Schmutz J."/>
            <person name="Khan Z."/>
            <person name="Redman R.S."/>
            <person name="Fleck N.D."/>
            <person name="Lindquist E."/>
            <person name="Grigoriev I.V."/>
            <person name="Doty S.L."/>
        </authorList>
    </citation>
    <scope>NUCLEOTIDE SEQUENCE [LARGE SCALE GENOMIC DNA]</scope>
    <source>
        <strain evidence="2 3">WP1</strain>
    </source>
</reference>
<dbReference type="GeneID" id="28975152"/>
<organism evidence="2 3">
    <name type="scientific">Rhodotorula graminis (strain WP1)</name>
    <dbReference type="NCBI Taxonomy" id="578459"/>
    <lineage>
        <taxon>Eukaryota</taxon>
        <taxon>Fungi</taxon>
        <taxon>Dikarya</taxon>
        <taxon>Basidiomycota</taxon>
        <taxon>Pucciniomycotina</taxon>
        <taxon>Microbotryomycetes</taxon>
        <taxon>Sporidiobolales</taxon>
        <taxon>Sporidiobolaceae</taxon>
        <taxon>Rhodotorula</taxon>
    </lineage>
</organism>
<accession>A0A0P9EN82</accession>
<dbReference type="AlphaFoldDB" id="A0A0P9EN82"/>
<evidence type="ECO:0000313" key="3">
    <source>
        <dbReference type="Proteomes" id="UP000053890"/>
    </source>
</evidence>
<dbReference type="Proteomes" id="UP000053890">
    <property type="component" value="Unassembled WGS sequence"/>
</dbReference>
<proteinExistence type="predicted"/>
<sequence length="158" mass="17465">MPADETHEPAGTSAEQDLINRLYEQRAPLKAEERALSRQLGALSARTATLKEEMQAILDKLAEYSRQSARASPNTQMVKQIARQLELLLGNAELPRGLRAPNQAMLEAFRNDLRRRQGQLPTAPRQPAALDAVTGEPGGSAPPEGSHRRAVLYRRRGH</sequence>
<protein>
    <submittedName>
        <fullName evidence="2">Uncharacterized protein</fullName>
    </submittedName>
</protein>